<comment type="caution">
    <text evidence="3">The sequence shown here is derived from an EMBL/GenBank/DDBJ whole genome shotgun (WGS) entry which is preliminary data.</text>
</comment>
<protein>
    <submittedName>
        <fullName evidence="3">SLATT domain-containing protein</fullName>
    </submittedName>
</protein>
<proteinExistence type="predicted"/>
<dbReference type="InterPro" id="IPR041115">
    <property type="entry name" value="SLATT_5"/>
</dbReference>
<dbReference type="NCBIfam" id="NF033631">
    <property type="entry name" value="SLATT_5"/>
    <property type="match status" value="1"/>
</dbReference>
<feature type="transmembrane region" description="Helical" evidence="1">
    <location>
        <begin position="91"/>
        <end position="109"/>
    </location>
</feature>
<keyword evidence="4" id="KW-1185">Reference proteome</keyword>
<feature type="transmembrane region" description="Helical" evidence="1">
    <location>
        <begin position="129"/>
        <end position="149"/>
    </location>
</feature>
<organism evidence="3 4">
    <name type="scientific">Pontixanthobacter aestiaquae</name>
    <dbReference type="NCBI Taxonomy" id="1509367"/>
    <lineage>
        <taxon>Bacteria</taxon>
        <taxon>Pseudomonadati</taxon>
        <taxon>Pseudomonadota</taxon>
        <taxon>Alphaproteobacteria</taxon>
        <taxon>Sphingomonadales</taxon>
        <taxon>Erythrobacteraceae</taxon>
        <taxon>Pontixanthobacter</taxon>
    </lineage>
</organism>
<dbReference type="AlphaFoldDB" id="A0A844Z8R7"/>
<dbReference type="Proteomes" id="UP000460290">
    <property type="component" value="Unassembled WGS sequence"/>
</dbReference>
<evidence type="ECO:0000256" key="1">
    <source>
        <dbReference type="SAM" id="Phobius"/>
    </source>
</evidence>
<evidence type="ECO:0000313" key="3">
    <source>
        <dbReference type="EMBL" id="MXO83220.1"/>
    </source>
</evidence>
<gene>
    <name evidence="3" type="ORF">GRI35_07545</name>
</gene>
<keyword evidence="1" id="KW-0472">Membrane</keyword>
<feature type="domain" description="SMODS and SLOG-associating 2TM effector" evidence="2">
    <location>
        <begin position="61"/>
        <end position="260"/>
    </location>
</feature>
<evidence type="ECO:0000313" key="4">
    <source>
        <dbReference type="Proteomes" id="UP000460290"/>
    </source>
</evidence>
<keyword evidence="1" id="KW-1133">Transmembrane helix</keyword>
<evidence type="ECO:0000259" key="2">
    <source>
        <dbReference type="Pfam" id="PF18160"/>
    </source>
</evidence>
<feature type="transmembrane region" description="Helical" evidence="1">
    <location>
        <begin position="243"/>
        <end position="264"/>
    </location>
</feature>
<dbReference type="RefSeq" id="WP_160613595.1">
    <property type="nucleotide sequence ID" value="NZ_JAUFQM010000001.1"/>
</dbReference>
<reference evidence="3 4" key="1">
    <citation type="submission" date="2019-12" db="EMBL/GenBank/DDBJ databases">
        <title>Genomic-based taxomic classification of the family Erythrobacteraceae.</title>
        <authorList>
            <person name="Xu L."/>
        </authorList>
    </citation>
    <scope>NUCLEOTIDE SEQUENCE [LARGE SCALE GENOMIC DNA]</scope>
    <source>
        <strain evidence="3 4">KCTC 42006</strain>
    </source>
</reference>
<accession>A0A844Z8R7</accession>
<name>A0A844Z8R7_9SPHN</name>
<dbReference type="Pfam" id="PF18160">
    <property type="entry name" value="SLATT_5"/>
    <property type="match status" value="1"/>
</dbReference>
<dbReference type="EMBL" id="WTYZ01000001">
    <property type="protein sequence ID" value="MXO83220.1"/>
    <property type="molecule type" value="Genomic_DNA"/>
</dbReference>
<sequence length="268" mass="31001">MEEYLPFSDQFNSSIEQDGKVIFIKGWVLKNFAKSLLAWSKSPDSDFFQASNPTHLPEDPKNQLNRLRRKTEITRDVRMHASRRCYSRHRASIYLVSTLSTGVILLSLLPNTLTNVSDQQNQILLSSSIVFSIFIIFTSAIDAMTNFFYRARIFQNNGEKLAALLYDLNFSPLAYAPTPEVVKTFADRYEAAVRDLPFNHDYVDFLAVRIGKSHLFPRRYSKYRPMRAIQKTRDRLTLYFRKFTWIIPSASAVIIVGIVVWKLVLPES</sequence>
<keyword evidence="1" id="KW-0812">Transmembrane</keyword>